<keyword evidence="1" id="KW-0808">Transferase</keyword>
<dbReference type="AlphaFoldDB" id="A0AAE0GK40"/>
<dbReference type="CDD" id="cd04301">
    <property type="entry name" value="NAT_SF"/>
    <property type="match status" value="1"/>
</dbReference>
<dbReference type="SUPFAM" id="SSF55729">
    <property type="entry name" value="Acyl-CoA N-acyltransferases (Nat)"/>
    <property type="match status" value="1"/>
</dbReference>
<comment type="caution">
    <text evidence="4">The sequence shown here is derived from an EMBL/GenBank/DDBJ whole genome shotgun (WGS) entry which is preliminary data.</text>
</comment>
<dbReference type="PANTHER" id="PTHR43877">
    <property type="entry name" value="AMINOALKYLPHOSPHONATE N-ACETYLTRANSFERASE-RELATED-RELATED"/>
    <property type="match status" value="1"/>
</dbReference>
<dbReference type="Gene3D" id="3.40.630.30">
    <property type="match status" value="1"/>
</dbReference>
<dbReference type="Pfam" id="PF00583">
    <property type="entry name" value="Acetyltransf_1"/>
    <property type="match status" value="1"/>
</dbReference>
<protein>
    <recommendedName>
        <fullName evidence="3">N-acetyltransferase domain-containing protein</fullName>
    </recommendedName>
</protein>
<dbReference type="GO" id="GO:0016747">
    <property type="term" value="F:acyltransferase activity, transferring groups other than amino-acyl groups"/>
    <property type="evidence" value="ECO:0007669"/>
    <property type="project" value="InterPro"/>
</dbReference>
<accession>A0AAE0GK40</accession>
<evidence type="ECO:0000259" key="3">
    <source>
        <dbReference type="PROSITE" id="PS51186"/>
    </source>
</evidence>
<keyword evidence="2" id="KW-0012">Acyltransferase</keyword>
<dbReference type="EMBL" id="LGRX02004855">
    <property type="protein sequence ID" value="KAK3279480.1"/>
    <property type="molecule type" value="Genomic_DNA"/>
</dbReference>
<reference evidence="4 5" key="1">
    <citation type="journal article" date="2015" name="Genome Biol. Evol.">
        <title>Comparative Genomics of a Bacterivorous Green Alga Reveals Evolutionary Causalities and Consequences of Phago-Mixotrophic Mode of Nutrition.</title>
        <authorList>
            <person name="Burns J.A."/>
            <person name="Paasch A."/>
            <person name="Narechania A."/>
            <person name="Kim E."/>
        </authorList>
    </citation>
    <scope>NUCLEOTIDE SEQUENCE [LARGE SCALE GENOMIC DNA]</scope>
    <source>
        <strain evidence="4 5">PLY_AMNH</strain>
    </source>
</reference>
<evidence type="ECO:0000256" key="1">
    <source>
        <dbReference type="ARBA" id="ARBA00022679"/>
    </source>
</evidence>
<dbReference type="PROSITE" id="PS51186">
    <property type="entry name" value="GNAT"/>
    <property type="match status" value="1"/>
</dbReference>
<dbReference type="InterPro" id="IPR016181">
    <property type="entry name" value="Acyl_CoA_acyltransferase"/>
</dbReference>
<proteinExistence type="predicted"/>
<organism evidence="4 5">
    <name type="scientific">Cymbomonas tetramitiformis</name>
    <dbReference type="NCBI Taxonomy" id="36881"/>
    <lineage>
        <taxon>Eukaryota</taxon>
        <taxon>Viridiplantae</taxon>
        <taxon>Chlorophyta</taxon>
        <taxon>Pyramimonadophyceae</taxon>
        <taxon>Pyramimonadales</taxon>
        <taxon>Pyramimonadaceae</taxon>
        <taxon>Cymbomonas</taxon>
    </lineage>
</organism>
<feature type="domain" description="N-acetyltransferase" evidence="3">
    <location>
        <begin position="19"/>
        <end position="191"/>
    </location>
</feature>
<dbReference type="InterPro" id="IPR050832">
    <property type="entry name" value="Bact_Acetyltransf"/>
</dbReference>
<dbReference type="InterPro" id="IPR000182">
    <property type="entry name" value="GNAT_dom"/>
</dbReference>
<evidence type="ECO:0000313" key="5">
    <source>
        <dbReference type="Proteomes" id="UP001190700"/>
    </source>
</evidence>
<name>A0AAE0GK40_9CHLO</name>
<keyword evidence="5" id="KW-1185">Reference proteome</keyword>
<dbReference type="Proteomes" id="UP001190700">
    <property type="component" value="Unassembled WGS sequence"/>
</dbReference>
<evidence type="ECO:0000256" key="2">
    <source>
        <dbReference type="ARBA" id="ARBA00023315"/>
    </source>
</evidence>
<evidence type="ECO:0000313" key="4">
    <source>
        <dbReference type="EMBL" id="KAK3279480.1"/>
    </source>
</evidence>
<sequence length="217" mass="23590">MFTFRPTCLPSSECAKQIQRCAPLNRRSALRLAQNHRRASTCLASLAFRSGSSEDELVIRSSLFSEKMSPLGVDPHRFVIAANEAGEIAGFGQLKPWPTLSNRKGAVGQVVRALNLKPNWEGDLLELSSLVVLPEHRGKGVGSALVEELTKKAGTQGTLCLLTITPTVPFYERLGFVEMSEEDVPLPLKAERAIGNVVANLAVNADCVVMTFTREAD</sequence>
<gene>
    <name evidence="4" type="ORF">CYMTET_12639</name>
</gene>